<sequence>MAVEIREMVVRTTISSSPAKEPRESLSCSGMEQVKREVVAVCMERLADYLARQKER</sequence>
<accession>A0A4U8YNY5</accession>
<dbReference type="EMBL" id="CAADHO010000005">
    <property type="protein sequence ID" value="VFQ45364.1"/>
    <property type="molecule type" value="Genomic_DNA"/>
</dbReference>
<dbReference type="Proteomes" id="UP000507962">
    <property type="component" value="Unassembled WGS sequence"/>
</dbReference>
<reference evidence="1 2" key="1">
    <citation type="submission" date="2019-03" db="EMBL/GenBank/DDBJ databases">
        <authorList>
            <person name="Nijsse B."/>
        </authorList>
    </citation>
    <scope>NUCLEOTIDE SEQUENCE [LARGE SCALE GENOMIC DNA]</scope>
    <source>
        <strain evidence="1">Desulfoluna butyratoxydans MSL71</strain>
    </source>
</reference>
<protein>
    <submittedName>
        <fullName evidence="1">Uncharacterized protein</fullName>
    </submittedName>
</protein>
<dbReference type="InterPro" id="IPR045459">
    <property type="entry name" value="DUF5908"/>
</dbReference>
<gene>
    <name evidence="1" type="ORF">MSL71_30210</name>
</gene>
<evidence type="ECO:0000313" key="2">
    <source>
        <dbReference type="Proteomes" id="UP000507962"/>
    </source>
</evidence>
<dbReference type="Pfam" id="PF19265">
    <property type="entry name" value="DUF5908"/>
    <property type="match status" value="1"/>
</dbReference>
<dbReference type="AlphaFoldDB" id="A0A4U8YNY5"/>
<keyword evidence="2" id="KW-1185">Reference proteome</keyword>
<organism evidence="1 2">
    <name type="scientific">Desulfoluna butyratoxydans</name>
    <dbReference type="NCBI Taxonomy" id="231438"/>
    <lineage>
        <taxon>Bacteria</taxon>
        <taxon>Pseudomonadati</taxon>
        <taxon>Thermodesulfobacteriota</taxon>
        <taxon>Desulfobacteria</taxon>
        <taxon>Desulfobacterales</taxon>
        <taxon>Desulfolunaceae</taxon>
        <taxon>Desulfoluna</taxon>
    </lineage>
</organism>
<dbReference type="RefSeq" id="WP_180141817.1">
    <property type="nucleotide sequence ID" value="NZ_CAADHO010000005.1"/>
</dbReference>
<proteinExistence type="predicted"/>
<name>A0A4U8YNY5_9BACT</name>
<evidence type="ECO:0000313" key="1">
    <source>
        <dbReference type="EMBL" id="VFQ45364.1"/>
    </source>
</evidence>